<keyword evidence="3" id="KW-1185">Reference proteome</keyword>
<evidence type="ECO:0000256" key="1">
    <source>
        <dbReference type="SAM" id="MobiDB-lite"/>
    </source>
</evidence>
<feature type="region of interest" description="Disordered" evidence="1">
    <location>
        <begin position="1"/>
        <end position="50"/>
    </location>
</feature>
<dbReference type="EMBL" id="BGPR01011554">
    <property type="protein sequence ID" value="GBN51869.1"/>
    <property type="molecule type" value="Genomic_DNA"/>
</dbReference>
<name>A0A4Y2PL81_ARAVE</name>
<evidence type="ECO:0000313" key="3">
    <source>
        <dbReference type="Proteomes" id="UP000499080"/>
    </source>
</evidence>
<proteinExistence type="predicted"/>
<gene>
    <name evidence="2" type="ORF">AVEN_132740_1</name>
</gene>
<dbReference type="Proteomes" id="UP000499080">
    <property type="component" value="Unassembled WGS sequence"/>
</dbReference>
<organism evidence="2 3">
    <name type="scientific">Araneus ventricosus</name>
    <name type="common">Orbweaver spider</name>
    <name type="synonym">Epeira ventricosa</name>
    <dbReference type="NCBI Taxonomy" id="182803"/>
    <lineage>
        <taxon>Eukaryota</taxon>
        <taxon>Metazoa</taxon>
        <taxon>Ecdysozoa</taxon>
        <taxon>Arthropoda</taxon>
        <taxon>Chelicerata</taxon>
        <taxon>Arachnida</taxon>
        <taxon>Araneae</taxon>
        <taxon>Araneomorphae</taxon>
        <taxon>Entelegynae</taxon>
        <taxon>Araneoidea</taxon>
        <taxon>Araneidae</taxon>
        <taxon>Araneus</taxon>
    </lineage>
</organism>
<accession>A0A4Y2PL81</accession>
<protein>
    <submittedName>
        <fullName evidence="2">Uncharacterized protein</fullName>
    </submittedName>
</protein>
<reference evidence="2 3" key="1">
    <citation type="journal article" date="2019" name="Sci. Rep.">
        <title>Orb-weaving spider Araneus ventricosus genome elucidates the spidroin gene catalogue.</title>
        <authorList>
            <person name="Kono N."/>
            <person name="Nakamura H."/>
            <person name="Ohtoshi R."/>
            <person name="Moran D.A.P."/>
            <person name="Shinohara A."/>
            <person name="Yoshida Y."/>
            <person name="Fujiwara M."/>
            <person name="Mori M."/>
            <person name="Tomita M."/>
            <person name="Arakawa K."/>
        </authorList>
    </citation>
    <scope>NUCLEOTIDE SEQUENCE [LARGE SCALE GENOMIC DNA]</scope>
</reference>
<evidence type="ECO:0000313" key="2">
    <source>
        <dbReference type="EMBL" id="GBN51869.1"/>
    </source>
</evidence>
<sequence>MPRLEPTQELFWDGPHNFEPQSDDEDDTRAGTPSPNFRTTPKGGHSATTYNLARNRPPYTADLQWNQIWNLIAPRPYCWATTAIRKGMIHFNLISCVFE</sequence>
<comment type="caution">
    <text evidence="2">The sequence shown here is derived from an EMBL/GenBank/DDBJ whole genome shotgun (WGS) entry which is preliminary data.</text>
</comment>
<dbReference type="AlphaFoldDB" id="A0A4Y2PL81"/>